<accession>A0A2P2PYS3</accession>
<dbReference type="AlphaFoldDB" id="A0A2P2PYS3"/>
<organism evidence="1">
    <name type="scientific">Rhizophora mucronata</name>
    <name type="common">Asiatic mangrove</name>
    <dbReference type="NCBI Taxonomy" id="61149"/>
    <lineage>
        <taxon>Eukaryota</taxon>
        <taxon>Viridiplantae</taxon>
        <taxon>Streptophyta</taxon>
        <taxon>Embryophyta</taxon>
        <taxon>Tracheophyta</taxon>
        <taxon>Spermatophyta</taxon>
        <taxon>Magnoliopsida</taxon>
        <taxon>eudicotyledons</taxon>
        <taxon>Gunneridae</taxon>
        <taxon>Pentapetalae</taxon>
        <taxon>rosids</taxon>
        <taxon>fabids</taxon>
        <taxon>Malpighiales</taxon>
        <taxon>Rhizophoraceae</taxon>
        <taxon>Rhizophora</taxon>
    </lineage>
</organism>
<sequence>MKYRDREGFDWITYLEAPSSLYLKKDGRPL</sequence>
<reference evidence="1" key="1">
    <citation type="submission" date="2018-02" db="EMBL/GenBank/DDBJ databases">
        <title>Rhizophora mucronata_Transcriptome.</title>
        <authorList>
            <person name="Meera S.P."/>
            <person name="Sreeshan A."/>
            <person name="Augustine A."/>
        </authorList>
    </citation>
    <scope>NUCLEOTIDE SEQUENCE</scope>
    <source>
        <tissue evidence="1">Leaf</tissue>
    </source>
</reference>
<proteinExistence type="predicted"/>
<evidence type="ECO:0000313" key="1">
    <source>
        <dbReference type="EMBL" id="MBX59897.1"/>
    </source>
</evidence>
<protein>
    <submittedName>
        <fullName evidence="1">Uncharacterized protein</fullName>
    </submittedName>
</protein>
<dbReference type="EMBL" id="GGEC01079413">
    <property type="protein sequence ID" value="MBX59897.1"/>
    <property type="molecule type" value="Transcribed_RNA"/>
</dbReference>
<name>A0A2P2PYS3_RHIMU</name>